<gene>
    <name evidence="8" type="ORF">AFK71_02580</name>
</gene>
<protein>
    <submittedName>
        <fullName evidence="8">Negative regulatory protein YxlE</fullName>
    </submittedName>
</protein>
<name>A0A0L0QV33_VIRPA</name>
<proteinExistence type="predicted"/>
<evidence type="ECO:0000256" key="1">
    <source>
        <dbReference type="ARBA" id="ARBA00004651"/>
    </source>
</evidence>
<evidence type="ECO:0000256" key="4">
    <source>
        <dbReference type="ARBA" id="ARBA00022989"/>
    </source>
</evidence>
<feature type="domain" description="Cardiolipin synthase N-terminal" evidence="7">
    <location>
        <begin position="22"/>
        <end position="64"/>
    </location>
</feature>
<keyword evidence="4 6" id="KW-1133">Transmembrane helix</keyword>
<evidence type="ECO:0000259" key="7">
    <source>
        <dbReference type="Pfam" id="PF13396"/>
    </source>
</evidence>
<dbReference type="AlphaFoldDB" id="A0A0L0QV33"/>
<dbReference type="InterPro" id="IPR027379">
    <property type="entry name" value="CLS_N"/>
</dbReference>
<evidence type="ECO:0000313" key="9">
    <source>
        <dbReference type="Proteomes" id="UP000036780"/>
    </source>
</evidence>
<comment type="caution">
    <text evidence="8">The sequence shown here is derived from an EMBL/GenBank/DDBJ whole genome shotgun (WGS) entry which is preliminary data.</text>
</comment>
<dbReference type="Proteomes" id="UP000036780">
    <property type="component" value="Unassembled WGS sequence"/>
</dbReference>
<evidence type="ECO:0000256" key="2">
    <source>
        <dbReference type="ARBA" id="ARBA00022475"/>
    </source>
</evidence>
<accession>A0A0L0QV33</accession>
<dbReference type="EMBL" id="LGTO01000002">
    <property type="protein sequence ID" value="KNE22520.1"/>
    <property type="molecule type" value="Genomic_DNA"/>
</dbReference>
<evidence type="ECO:0000313" key="8">
    <source>
        <dbReference type="EMBL" id="KNE22520.1"/>
    </source>
</evidence>
<reference evidence="9" key="1">
    <citation type="submission" date="2015-07" db="EMBL/GenBank/DDBJ databases">
        <title>Fjat-10053 dsm26.</title>
        <authorList>
            <person name="Liu B."/>
            <person name="Wang J."/>
            <person name="Zhu Y."/>
            <person name="Liu G."/>
            <person name="Chen Q."/>
            <person name="Chen Z."/>
            <person name="Lan J."/>
            <person name="Che J."/>
            <person name="Ge C."/>
            <person name="Shi H."/>
            <person name="Pan Z."/>
            <person name="Liu X."/>
        </authorList>
    </citation>
    <scope>NUCLEOTIDE SEQUENCE [LARGE SCALE GENOMIC DNA]</scope>
    <source>
        <strain evidence="9">DSM 26</strain>
    </source>
</reference>
<keyword evidence="9" id="KW-1185">Reference proteome</keyword>
<keyword evidence="5 6" id="KW-0472">Membrane</keyword>
<dbReference type="OrthoDB" id="3243324at2"/>
<dbReference type="GeneID" id="66869430"/>
<evidence type="ECO:0000256" key="6">
    <source>
        <dbReference type="SAM" id="Phobius"/>
    </source>
</evidence>
<comment type="subcellular location">
    <subcellularLocation>
        <location evidence="1">Cell membrane</location>
        <topology evidence="1">Multi-pass membrane protein</topology>
    </subcellularLocation>
</comment>
<keyword evidence="2" id="KW-1003">Cell membrane</keyword>
<keyword evidence="3 6" id="KW-0812">Transmembrane</keyword>
<feature type="transmembrane region" description="Helical" evidence="6">
    <location>
        <begin position="12"/>
        <end position="29"/>
    </location>
</feature>
<organism evidence="8 9">
    <name type="scientific">Virgibacillus pantothenticus</name>
    <dbReference type="NCBI Taxonomy" id="1473"/>
    <lineage>
        <taxon>Bacteria</taxon>
        <taxon>Bacillati</taxon>
        <taxon>Bacillota</taxon>
        <taxon>Bacilli</taxon>
        <taxon>Bacillales</taxon>
        <taxon>Bacillaceae</taxon>
        <taxon>Virgibacillus</taxon>
    </lineage>
</organism>
<dbReference type="PATRIC" id="fig|1473.5.peg.3447"/>
<dbReference type="Pfam" id="PF13396">
    <property type="entry name" value="PLDc_N"/>
    <property type="match status" value="1"/>
</dbReference>
<feature type="transmembrane region" description="Helical" evidence="6">
    <location>
        <begin position="41"/>
        <end position="62"/>
    </location>
</feature>
<evidence type="ECO:0000256" key="5">
    <source>
        <dbReference type="ARBA" id="ARBA00023136"/>
    </source>
</evidence>
<dbReference type="GO" id="GO:0005886">
    <property type="term" value="C:plasma membrane"/>
    <property type="evidence" value="ECO:0007669"/>
    <property type="project" value="UniProtKB-SubCell"/>
</dbReference>
<sequence length="66" mass="7817">MLEVIESINWSLLAPFIVIQCILMVIGLVDWAKNKHTNGPRWMWLFIIIFLNIIGPILYFIFGRRQ</sequence>
<dbReference type="RefSeq" id="WP_050349998.1">
    <property type="nucleotide sequence ID" value="NZ_BOSN01000006.1"/>
</dbReference>
<evidence type="ECO:0000256" key="3">
    <source>
        <dbReference type="ARBA" id="ARBA00022692"/>
    </source>
</evidence>